<dbReference type="EMBL" id="UINC01078854">
    <property type="protein sequence ID" value="SVC20330.1"/>
    <property type="molecule type" value="Genomic_DNA"/>
</dbReference>
<organism evidence="1">
    <name type="scientific">marine metagenome</name>
    <dbReference type="NCBI Taxonomy" id="408172"/>
    <lineage>
        <taxon>unclassified sequences</taxon>
        <taxon>metagenomes</taxon>
        <taxon>ecological metagenomes</taxon>
    </lineage>
</organism>
<proteinExistence type="predicted"/>
<gene>
    <name evidence="1" type="ORF">METZ01_LOCUS273184</name>
</gene>
<protein>
    <submittedName>
        <fullName evidence="1">Uncharacterized protein</fullName>
    </submittedName>
</protein>
<reference evidence="1" key="1">
    <citation type="submission" date="2018-05" db="EMBL/GenBank/DDBJ databases">
        <authorList>
            <person name="Lanie J.A."/>
            <person name="Ng W.-L."/>
            <person name="Kazmierczak K.M."/>
            <person name="Andrzejewski T.M."/>
            <person name="Davidsen T.M."/>
            <person name="Wayne K.J."/>
            <person name="Tettelin H."/>
            <person name="Glass J.I."/>
            <person name="Rusch D."/>
            <person name="Podicherti R."/>
            <person name="Tsui H.-C.T."/>
            <person name="Winkler M.E."/>
        </authorList>
    </citation>
    <scope>NUCLEOTIDE SEQUENCE</scope>
</reference>
<name>A0A382K794_9ZZZZ</name>
<dbReference type="AlphaFoldDB" id="A0A382K794"/>
<sequence length="93" mass="10912">MKIKNIIFLLITSILFLSINPLDRIQKKIDKEIKSTFQIDSYFLKLISIEDSVSKSLPVLFNNNFKKIYSNKTLVGYSYYSKAPSLYNLFDYL</sequence>
<feature type="non-terminal residue" evidence="1">
    <location>
        <position position="93"/>
    </location>
</feature>
<feature type="non-terminal residue" evidence="1">
    <location>
        <position position="1"/>
    </location>
</feature>
<accession>A0A382K794</accession>
<evidence type="ECO:0000313" key="1">
    <source>
        <dbReference type="EMBL" id="SVC20330.1"/>
    </source>
</evidence>